<keyword evidence="3" id="KW-0812">Transmembrane</keyword>
<dbReference type="InterPro" id="IPR003869">
    <property type="entry name" value="Polysac_CapD-like"/>
</dbReference>
<dbReference type="PANTHER" id="PTHR43318">
    <property type="entry name" value="UDP-N-ACETYLGLUCOSAMINE 4,6-DEHYDRATASE"/>
    <property type="match status" value="1"/>
</dbReference>
<dbReference type="Pfam" id="PF13727">
    <property type="entry name" value="CoA_binding_3"/>
    <property type="match status" value="1"/>
</dbReference>
<feature type="domain" description="Polysaccharide biosynthesis protein CapD-like" evidence="4">
    <location>
        <begin position="294"/>
        <end position="576"/>
    </location>
</feature>
<feature type="transmembrane region" description="Helical" evidence="3">
    <location>
        <begin position="51"/>
        <end position="69"/>
    </location>
</feature>
<dbReference type="PANTHER" id="PTHR43318:SF1">
    <property type="entry name" value="POLYSACCHARIDE BIOSYNTHESIS PROTEIN EPSC-RELATED"/>
    <property type="match status" value="1"/>
</dbReference>
<dbReference type="SUPFAM" id="SSF53335">
    <property type="entry name" value="S-adenosyl-L-methionine-dependent methyltransferases"/>
    <property type="match status" value="1"/>
</dbReference>
<keyword evidence="3" id="KW-1133">Transmembrane helix</keyword>
<comment type="caution">
    <text evidence="5">The sequence shown here is derived from an EMBL/GenBank/DDBJ whole genome shotgun (WGS) entry which is preliminary data.</text>
</comment>
<proteinExistence type="inferred from homology"/>
<evidence type="ECO:0000256" key="1">
    <source>
        <dbReference type="ARBA" id="ARBA00007430"/>
    </source>
</evidence>
<dbReference type="AlphaFoldDB" id="A0A9D1CLQ2"/>
<feature type="transmembrane region" description="Helical" evidence="3">
    <location>
        <begin position="114"/>
        <end position="133"/>
    </location>
</feature>
<keyword evidence="3" id="KW-0472">Membrane</keyword>
<dbReference type="InterPro" id="IPR051203">
    <property type="entry name" value="Polysaccharide_Synthase-Rel"/>
</dbReference>
<evidence type="ECO:0000256" key="2">
    <source>
        <dbReference type="SAM" id="MobiDB-lite"/>
    </source>
</evidence>
<dbReference type="Pfam" id="PF02719">
    <property type="entry name" value="Polysacc_synt_2"/>
    <property type="match status" value="1"/>
</dbReference>
<evidence type="ECO:0000259" key="4">
    <source>
        <dbReference type="Pfam" id="PF02719"/>
    </source>
</evidence>
<dbReference type="SUPFAM" id="SSF51735">
    <property type="entry name" value="NAD(P)-binding Rossmann-fold domains"/>
    <property type="match status" value="1"/>
</dbReference>
<comment type="similarity">
    <text evidence="1">Belongs to the polysaccharide synthase family.</text>
</comment>
<reference evidence="5" key="1">
    <citation type="submission" date="2020-10" db="EMBL/GenBank/DDBJ databases">
        <authorList>
            <person name="Gilroy R."/>
        </authorList>
    </citation>
    <scope>NUCLEOTIDE SEQUENCE</scope>
    <source>
        <strain evidence="5">13361</strain>
    </source>
</reference>
<name>A0A9D1CLQ2_9FIRM</name>
<evidence type="ECO:0000313" key="5">
    <source>
        <dbReference type="EMBL" id="HIQ67565.1"/>
    </source>
</evidence>
<feature type="compositionally biased region" description="Basic and acidic residues" evidence="2">
    <location>
        <begin position="647"/>
        <end position="657"/>
    </location>
</feature>
<evidence type="ECO:0000256" key="3">
    <source>
        <dbReference type="SAM" id="Phobius"/>
    </source>
</evidence>
<dbReference type="InterPro" id="IPR029063">
    <property type="entry name" value="SAM-dependent_MTases_sf"/>
</dbReference>
<evidence type="ECO:0000313" key="6">
    <source>
        <dbReference type="Proteomes" id="UP000886796"/>
    </source>
</evidence>
<dbReference type="Proteomes" id="UP000886796">
    <property type="component" value="Unassembled WGS sequence"/>
</dbReference>
<dbReference type="CDD" id="cd05237">
    <property type="entry name" value="UDP_invert_4-6DH_SDR_e"/>
    <property type="match status" value="1"/>
</dbReference>
<protein>
    <submittedName>
        <fullName evidence="5">Polysaccharide biosynthesis protein</fullName>
    </submittedName>
</protein>
<accession>A0A9D1CLQ2</accession>
<dbReference type="InterPro" id="IPR036291">
    <property type="entry name" value="NAD(P)-bd_dom_sf"/>
</dbReference>
<feature type="transmembrane region" description="Helical" evidence="3">
    <location>
        <begin position="12"/>
        <end position="35"/>
    </location>
</feature>
<feature type="transmembrane region" description="Helical" evidence="3">
    <location>
        <begin position="81"/>
        <end position="108"/>
    </location>
</feature>
<reference evidence="5" key="2">
    <citation type="journal article" date="2021" name="PeerJ">
        <title>Extensive microbial diversity within the chicken gut microbiome revealed by metagenomics and culture.</title>
        <authorList>
            <person name="Gilroy R."/>
            <person name="Ravi A."/>
            <person name="Getino M."/>
            <person name="Pursley I."/>
            <person name="Horton D.L."/>
            <person name="Alikhan N.F."/>
            <person name="Baker D."/>
            <person name="Gharbi K."/>
            <person name="Hall N."/>
            <person name="Watson M."/>
            <person name="Adriaenssens E.M."/>
            <person name="Foster-Nyarko E."/>
            <person name="Jarju S."/>
            <person name="Secka A."/>
            <person name="Antonio M."/>
            <person name="Oren A."/>
            <person name="Chaudhuri R.R."/>
            <person name="La Ragione R."/>
            <person name="Hildebrand F."/>
            <person name="Pallen M.J."/>
        </authorList>
    </citation>
    <scope>NUCLEOTIDE SEQUENCE</scope>
    <source>
        <strain evidence="5">13361</strain>
    </source>
</reference>
<gene>
    <name evidence="5" type="ORF">IAB74_03520</name>
</gene>
<sequence length="670" mass="75381">MLTSNTSKQNLWKIPLIAIVDTCLIFLTTGIALLVRFDFSMSKIPREYMEAFLPVVGIMCLATIVVFWFRRMYHYIWRSVNAADVLGMTLSSILAFCAGAVICVLLQLRMPLSVWFLMFVFQFCALVGCRCALRMITVIRGTLLKMSEEEGHRIMLIGAGVAGQMLAQEITTSQYVDGTLCCIIDDNPAKQGKFLHGVPIVGGRNDILKAVERYRITQIIFAIPSAPAKTKTEILELCKKTSCRVRVLPGLYQLVNGQVSLSQVQDVAIEDLLGRTPVELDTEAISKFLTGKVVLVTGGGGSIGSELCRQIARHNPRKLIILDIYENNAYDIQQELLRKYGNALNLRVEIASVREKERIYQLFDYYRPQVVFHAAAHKHVPLMEECPTEAVKNNIFGTYHVVRAAEKYCTEKFVMISSDKAVNPTNFMGATKRFCEMILQSRQNSKTQFCAVRFGNVLGSNGSVVPLFQKQIQEGGPVTITDRRIIRYFMTISEAAALVMEAGAIAKPGQIMVLDMGEPVRILTLAENLIRLSGLEPYRDIEIKEIGLRPGEKLYEELLMKSEHLQKTDNAKIFIEEQRSISRAKIMEALEALSDAIEDTRSKEQLIRFMQRLVPTYCDPDEVNRRAVEQSLGHKVTANTCALKEKETKLWAEKPTPDTDELEQEQTPVS</sequence>
<dbReference type="EMBL" id="DVFK01000052">
    <property type="protein sequence ID" value="HIQ67565.1"/>
    <property type="molecule type" value="Genomic_DNA"/>
</dbReference>
<feature type="region of interest" description="Disordered" evidence="2">
    <location>
        <begin position="647"/>
        <end position="670"/>
    </location>
</feature>
<organism evidence="5 6">
    <name type="scientific">Candidatus Faecousia excrementigallinarum</name>
    <dbReference type="NCBI Taxonomy" id="2840806"/>
    <lineage>
        <taxon>Bacteria</taxon>
        <taxon>Bacillati</taxon>
        <taxon>Bacillota</taxon>
        <taxon>Clostridia</taxon>
        <taxon>Eubacteriales</taxon>
        <taxon>Oscillospiraceae</taxon>
        <taxon>Faecousia</taxon>
    </lineage>
</organism>
<dbReference type="Gene3D" id="3.40.50.720">
    <property type="entry name" value="NAD(P)-binding Rossmann-like Domain"/>
    <property type="match status" value="2"/>
</dbReference>